<accession>A0A4P6UWJ3</accession>
<keyword evidence="6" id="KW-1185">Reference proteome</keyword>
<dbReference type="PANTHER" id="PTHR46268:SF6">
    <property type="entry name" value="UNIVERSAL STRESS PROTEIN UP12"/>
    <property type="match status" value="1"/>
</dbReference>
<evidence type="ECO:0000256" key="3">
    <source>
        <dbReference type="SAM" id="Coils"/>
    </source>
</evidence>
<evidence type="ECO:0000256" key="1">
    <source>
        <dbReference type="ARBA" id="ARBA00008791"/>
    </source>
</evidence>
<dbReference type="Proteomes" id="UP000291151">
    <property type="component" value="Chromosome"/>
</dbReference>
<dbReference type="RefSeq" id="WP_208650109.1">
    <property type="nucleotide sequence ID" value="NZ_CP036528.1"/>
</dbReference>
<protein>
    <recommendedName>
        <fullName evidence="2">Universal stress protein</fullName>
    </recommendedName>
</protein>
<dbReference type="PANTHER" id="PTHR46268">
    <property type="entry name" value="STRESS RESPONSE PROTEIN NHAX"/>
    <property type="match status" value="1"/>
</dbReference>
<comment type="subcellular location">
    <subcellularLocation>
        <location evidence="2">Cytoplasm</location>
    </subcellularLocation>
</comment>
<organism evidence="5 6">
    <name type="scientific">Ureibacillus thermophilus</name>
    <dbReference type="NCBI Taxonomy" id="367743"/>
    <lineage>
        <taxon>Bacteria</taxon>
        <taxon>Bacillati</taxon>
        <taxon>Bacillota</taxon>
        <taxon>Bacilli</taxon>
        <taxon>Bacillales</taxon>
        <taxon>Caryophanaceae</taxon>
        <taxon>Ureibacillus</taxon>
    </lineage>
</organism>
<reference evidence="5 6" key="1">
    <citation type="submission" date="2019-02" db="EMBL/GenBank/DDBJ databases">
        <title>Ureibacillus thermophilus.</title>
        <authorList>
            <person name="Sunny J.S."/>
            <person name="Natarajan A."/>
            <person name="Saleena L.M."/>
        </authorList>
    </citation>
    <scope>NUCLEOTIDE SEQUENCE [LARGE SCALE GENOMIC DNA]</scope>
    <source>
        <strain evidence="5 6">LM102</strain>
    </source>
</reference>
<dbReference type="EMBL" id="CP036528">
    <property type="protein sequence ID" value="QBK26418.1"/>
    <property type="molecule type" value="Genomic_DNA"/>
</dbReference>
<comment type="similarity">
    <text evidence="1 2">Belongs to the universal stress protein A family.</text>
</comment>
<evidence type="ECO:0000259" key="4">
    <source>
        <dbReference type="Pfam" id="PF00582"/>
    </source>
</evidence>
<dbReference type="PIRSF" id="PIRSF006276">
    <property type="entry name" value="UspA"/>
    <property type="match status" value="1"/>
</dbReference>
<dbReference type="InterPro" id="IPR006016">
    <property type="entry name" value="UspA"/>
</dbReference>
<proteinExistence type="inferred from homology"/>
<dbReference type="AlphaFoldDB" id="A0A4P6UWJ3"/>
<keyword evidence="2" id="KW-0963">Cytoplasm</keyword>
<dbReference type="SUPFAM" id="SSF52402">
    <property type="entry name" value="Adenine nucleotide alpha hydrolases-like"/>
    <property type="match status" value="1"/>
</dbReference>
<evidence type="ECO:0000313" key="6">
    <source>
        <dbReference type="Proteomes" id="UP000291151"/>
    </source>
</evidence>
<dbReference type="InterPro" id="IPR006015">
    <property type="entry name" value="Universal_stress_UspA"/>
</dbReference>
<evidence type="ECO:0000313" key="5">
    <source>
        <dbReference type="EMBL" id="QBK26418.1"/>
    </source>
</evidence>
<dbReference type="InterPro" id="IPR014729">
    <property type="entry name" value="Rossmann-like_a/b/a_fold"/>
</dbReference>
<dbReference type="CDD" id="cd00293">
    <property type="entry name" value="USP-like"/>
    <property type="match status" value="1"/>
</dbReference>
<dbReference type="Pfam" id="PF00582">
    <property type="entry name" value="Usp"/>
    <property type="match status" value="1"/>
</dbReference>
<keyword evidence="3" id="KW-0175">Coiled coil</keyword>
<feature type="coiled-coil region" evidence="3">
    <location>
        <begin position="54"/>
        <end position="81"/>
    </location>
</feature>
<dbReference type="Gene3D" id="3.40.50.620">
    <property type="entry name" value="HUPs"/>
    <property type="match status" value="1"/>
</dbReference>
<dbReference type="PRINTS" id="PR01438">
    <property type="entry name" value="UNVRSLSTRESS"/>
</dbReference>
<dbReference type="KEGG" id="uth:DKZ56_11420"/>
<evidence type="ECO:0000256" key="2">
    <source>
        <dbReference type="PIRNR" id="PIRNR006276"/>
    </source>
</evidence>
<gene>
    <name evidence="5" type="ORF">DKZ56_11420</name>
</gene>
<name>A0A4P6UWJ3_9BACL</name>
<sequence>MGMYKKIAVAIDFSEGSKKAFQKAVELAKMNQAALSIVHVVDTKTFGSIAAYDLKYAAELREKAEDELAKMKEEAEKAGVANVEILVKEGAAKSVLTNLETDLIVCGATGLNRLEKLVVGSVAERIVRNSKYDVFIVR</sequence>
<feature type="domain" description="UspA" evidence="4">
    <location>
        <begin position="3"/>
        <end position="138"/>
    </location>
</feature>
<dbReference type="GO" id="GO:0005737">
    <property type="term" value="C:cytoplasm"/>
    <property type="evidence" value="ECO:0007669"/>
    <property type="project" value="UniProtKB-SubCell"/>
</dbReference>